<sequence>MSKLAWRNASRSNTQGNACVEVADLGACVGVRDSKDVEAGHLILDADAFAALVGQIKDGGLDL</sequence>
<name>A0ABW3CSK3_9ACTN</name>
<dbReference type="Proteomes" id="UP001597083">
    <property type="component" value="Unassembled WGS sequence"/>
</dbReference>
<accession>A0ABW3CSK3</accession>
<proteinExistence type="predicted"/>
<dbReference type="Pfam" id="PF04149">
    <property type="entry name" value="DUF397"/>
    <property type="match status" value="1"/>
</dbReference>
<keyword evidence="3" id="KW-1185">Reference proteome</keyword>
<dbReference type="EMBL" id="JBHTIR010004158">
    <property type="protein sequence ID" value="MFD0856534.1"/>
    <property type="molecule type" value="Genomic_DNA"/>
</dbReference>
<evidence type="ECO:0000313" key="3">
    <source>
        <dbReference type="Proteomes" id="UP001597083"/>
    </source>
</evidence>
<comment type="caution">
    <text evidence="2">The sequence shown here is derived from an EMBL/GenBank/DDBJ whole genome shotgun (WGS) entry which is preliminary data.</text>
</comment>
<gene>
    <name evidence="2" type="ORF">ACFQ07_30125</name>
</gene>
<evidence type="ECO:0000313" key="2">
    <source>
        <dbReference type="EMBL" id="MFD0856534.1"/>
    </source>
</evidence>
<reference evidence="3" key="1">
    <citation type="journal article" date="2019" name="Int. J. Syst. Evol. Microbiol.">
        <title>The Global Catalogue of Microorganisms (GCM) 10K type strain sequencing project: providing services to taxonomists for standard genome sequencing and annotation.</title>
        <authorList>
            <consortium name="The Broad Institute Genomics Platform"/>
            <consortium name="The Broad Institute Genome Sequencing Center for Infectious Disease"/>
            <person name="Wu L."/>
            <person name="Ma J."/>
        </authorList>
    </citation>
    <scope>NUCLEOTIDE SEQUENCE [LARGE SCALE GENOMIC DNA]</scope>
    <source>
        <strain evidence="3">JCM 31696</strain>
    </source>
</reference>
<dbReference type="InterPro" id="IPR007278">
    <property type="entry name" value="DUF397"/>
</dbReference>
<protein>
    <submittedName>
        <fullName evidence="2">DUF397 domain-containing protein</fullName>
    </submittedName>
</protein>
<feature type="domain" description="DUF397" evidence="1">
    <location>
        <begin position="4"/>
        <end position="57"/>
    </location>
</feature>
<organism evidence="2 3">
    <name type="scientific">Actinomadura adrarensis</name>
    <dbReference type="NCBI Taxonomy" id="1819600"/>
    <lineage>
        <taxon>Bacteria</taxon>
        <taxon>Bacillati</taxon>
        <taxon>Actinomycetota</taxon>
        <taxon>Actinomycetes</taxon>
        <taxon>Streptosporangiales</taxon>
        <taxon>Thermomonosporaceae</taxon>
        <taxon>Actinomadura</taxon>
    </lineage>
</organism>
<evidence type="ECO:0000259" key="1">
    <source>
        <dbReference type="Pfam" id="PF04149"/>
    </source>
</evidence>